<evidence type="ECO:0000256" key="3">
    <source>
        <dbReference type="ARBA" id="ARBA00023239"/>
    </source>
</evidence>
<dbReference type="GeneID" id="62168548"/>
<dbReference type="GO" id="GO:0016832">
    <property type="term" value="F:aldehyde-lyase activity"/>
    <property type="evidence" value="ECO:0007669"/>
    <property type="project" value="TreeGrafter"/>
</dbReference>
<dbReference type="InterPro" id="IPR050251">
    <property type="entry name" value="HpcH-HpaI_aldolase"/>
</dbReference>
<dbReference type="GO" id="GO:0046872">
    <property type="term" value="F:metal ion binding"/>
    <property type="evidence" value="ECO:0007669"/>
    <property type="project" value="UniProtKB-KW"/>
</dbReference>
<dbReference type="Pfam" id="PF03328">
    <property type="entry name" value="HpcH_HpaI"/>
    <property type="match status" value="1"/>
</dbReference>
<sequence>MEHSTLSLDEASRHCVAGLQSGITPFVRVPHQCGNGFVQRVLDGGAMGVVFPHIHNVDDAKSAVAISKYPPLGVRSMTGQLPLFDLKPTPVDSIIDQTNKIGSSVILMIETRESVDNVNAIAAIEGIDVLLIGSNDLAIELGVPGDFGSKAYRNALESVSSACKAHGKIFGLAGVYDAPELQRWAVGELGARFILGQQDSGLLASGSKKCIESLNSII</sequence>
<dbReference type="AlphaFoldDB" id="A0A9P6HT74"/>
<reference evidence="5" key="1">
    <citation type="submission" date="2020-03" db="EMBL/GenBank/DDBJ databases">
        <authorList>
            <person name="He L."/>
        </authorList>
    </citation>
    <scope>NUCLEOTIDE SEQUENCE</scope>
    <source>
        <strain evidence="5">CkLH20</strain>
    </source>
</reference>
<dbReference type="PANTHER" id="PTHR30502">
    <property type="entry name" value="2-KETO-3-DEOXY-L-RHAMNONATE ALDOLASE"/>
    <property type="match status" value="1"/>
</dbReference>
<dbReference type="InterPro" id="IPR015813">
    <property type="entry name" value="Pyrv/PenolPyrv_kinase-like_dom"/>
</dbReference>
<dbReference type="GO" id="GO:0005737">
    <property type="term" value="C:cytoplasm"/>
    <property type="evidence" value="ECO:0007669"/>
    <property type="project" value="TreeGrafter"/>
</dbReference>
<feature type="domain" description="HpcH/HpaI aldolase/citrate lyase" evidence="4">
    <location>
        <begin position="8"/>
        <end position="170"/>
    </location>
</feature>
<dbReference type="OrthoDB" id="2326446at2759"/>
<evidence type="ECO:0000259" key="4">
    <source>
        <dbReference type="Pfam" id="PF03328"/>
    </source>
</evidence>
<evidence type="ECO:0000256" key="2">
    <source>
        <dbReference type="ARBA" id="ARBA00022723"/>
    </source>
</evidence>
<dbReference type="Gene3D" id="3.20.20.60">
    <property type="entry name" value="Phosphoenolpyruvate-binding domains"/>
    <property type="match status" value="1"/>
</dbReference>
<dbReference type="InterPro" id="IPR040442">
    <property type="entry name" value="Pyrv_kinase-like_dom_sf"/>
</dbReference>
<keyword evidence="6" id="KW-1185">Reference proteome</keyword>
<dbReference type="Proteomes" id="UP000781932">
    <property type="component" value="Unassembled WGS sequence"/>
</dbReference>
<dbReference type="PANTHER" id="PTHR30502:SF0">
    <property type="entry name" value="PHOSPHOENOLPYRUVATE CARBOXYLASE FAMILY PROTEIN"/>
    <property type="match status" value="1"/>
</dbReference>
<proteinExistence type="inferred from homology"/>
<dbReference type="InterPro" id="IPR005000">
    <property type="entry name" value="Aldolase/citrate-lyase_domain"/>
</dbReference>
<evidence type="ECO:0000313" key="6">
    <source>
        <dbReference type="Proteomes" id="UP000781932"/>
    </source>
</evidence>
<evidence type="ECO:0000313" key="5">
    <source>
        <dbReference type="EMBL" id="KAF9869719.1"/>
    </source>
</evidence>
<name>A0A9P6HT74_9PEZI</name>
<evidence type="ECO:0000256" key="1">
    <source>
        <dbReference type="ARBA" id="ARBA00005568"/>
    </source>
</evidence>
<keyword evidence="3" id="KW-0456">Lyase</keyword>
<keyword evidence="2" id="KW-0479">Metal-binding</keyword>
<dbReference type="SUPFAM" id="SSF51621">
    <property type="entry name" value="Phosphoenolpyruvate/pyruvate domain"/>
    <property type="match status" value="1"/>
</dbReference>
<dbReference type="RefSeq" id="XP_038739180.1">
    <property type="nucleotide sequence ID" value="XM_038895474.1"/>
</dbReference>
<dbReference type="EMBL" id="JAATWM020000065">
    <property type="protein sequence ID" value="KAF9869719.1"/>
    <property type="molecule type" value="Genomic_DNA"/>
</dbReference>
<comment type="similarity">
    <text evidence="1">Belongs to the HpcH/HpaI aldolase family.</text>
</comment>
<gene>
    <name evidence="5" type="ORF">CkaCkLH20_12762</name>
</gene>
<organism evidence="5 6">
    <name type="scientific">Colletotrichum karsti</name>
    <dbReference type="NCBI Taxonomy" id="1095194"/>
    <lineage>
        <taxon>Eukaryota</taxon>
        <taxon>Fungi</taxon>
        <taxon>Dikarya</taxon>
        <taxon>Ascomycota</taxon>
        <taxon>Pezizomycotina</taxon>
        <taxon>Sordariomycetes</taxon>
        <taxon>Hypocreomycetidae</taxon>
        <taxon>Glomerellales</taxon>
        <taxon>Glomerellaceae</taxon>
        <taxon>Colletotrichum</taxon>
        <taxon>Colletotrichum boninense species complex</taxon>
    </lineage>
</organism>
<accession>A0A9P6HT74</accession>
<protein>
    <recommendedName>
        <fullName evidence="4">HpcH/HpaI aldolase/citrate lyase domain-containing protein</fullName>
    </recommendedName>
</protein>
<reference evidence="5" key="2">
    <citation type="submission" date="2020-11" db="EMBL/GenBank/DDBJ databases">
        <title>Whole genome sequencing of Colletotrichum sp.</title>
        <authorList>
            <person name="Li H."/>
        </authorList>
    </citation>
    <scope>NUCLEOTIDE SEQUENCE</scope>
    <source>
        <strain evidence="5">CkLH20</strain>
    </source>
</reference>
<comment type="caution">
    <text evidence="5">The sequence shown here is derived from an EMBL/GenBank/DDBJ whole genome shotgun (WGS) entry which is preliminary data.</text>
</comment>